<dbReference type="GO" id="GO:0006508">
    <property type="term" value="P:proteolysis"/>
    <property type="evidence" value="ECO:0007669"/>
    <property type="project" value="UniProtKB-KW"/>
</dbReference>
<accession>A0A7X6JXA4</accession>
<dbReference type="InterPro" id="IPR036590">
    <property type="entry name" value="SRAP-like"/>
</dbReference>
<dbReference type="AlphaFoldDB" id="A0A7X6JXA4"/>
<dbReference type="Proteomes" id="UP000526408">
    <property type="component" value="Unassembled WGS sequence"/>
</dbReference>
<gene>
    <name evidence="9" type="ORF">HCU73_08335</name>
</gene>
<evidence type="ECO:0000256" key="5">
    <source>
        <dbReference type="ARBA" id="ARBA00023124"/>
    </source>
</evidence>
<dbReference type="PANTHER" id="PTHR13604:SF0">
    <property type="entry name" value="ABASIC SITE PROCESSING PROTEIN HMCES"/>
    <property type="match status" value="1"/>
</dbReference>
<keyword evidence="4 8" id="KW-0378">Hydrolase</keyword>
<keyword evidence="5" id="KW-0190">Covalent protein-DNA linkage</keyword>
<comment type="similarity">
    <text evidence="1 8">Belongs to the SOS response-associated peptidase family.</text>
</comment>
<dbReference type="SUPFAM" id="SSF143081">
    <property type="entry name" value="BB1717-like"/>
    <property type="match status" value="1"/>
</dbReference>
<sequence length="221" mass="24496">MCGRMTMTHPTDAMARLFDAAPSNDLPPVPRYNICPTQPVAVVTAAGGRRAMRPMRWGFLPHWYKTPTDGPLLINARAETIADKPAFRAAVRERRCLVPATGFYEWTKDAEGNRLPWYFVPADGAPLVLAGIWQDWGQGDGRAPTVAVVTTAASAWMSETHHREPVRLDPGDWATWLGETGEKAAPLMRPAPPGSYDRWRVDPRVNSNRVEGEELVRPLAS</sequence>
<evidence type="ECO:0000256" key="2">
    <source>
        <dbReference type="ARBA" id="ARBA00022670"/>
    </source>
</evidence>
<keyword evidence="3" id="KW-0227">DNA damage</keyword>
<evidence type="ECO:0000256" key="1">
    <source>
        <dbReference type="ARBA" id="ARBA00008136"/>
    </source>
</evidence>
<dbReference type="EC" id="3.4.-.-" evidence="8"/>
<evidence type="ECO:0000256" key="7">
    <source>
        <dbReference type="ARBA" id="ARBA00023239"/>
    </source>
</evidence>
<keyword evidence="7" id="KW-0456">Lyase</keyword>
<dbReference type="InterPro" id="IPR003738">
    <property type="entry name" value="SRAP"/>
</dbReference>
<dbReference type="PANTHER" id="PTHR13604">
    <property type="entry name" value="DC12-RELATED"/>
    <property type="match status" value="1"/>
</dbReference>
<evidence type="ECO:0000313" key="9">
    <source>
        <dbReference type="EMBL" id="NKX44595.1"/>
    </source>
</evidence>
<name>A0A7X6JXA4_9RHOB</name>
<dbReference type="GO" id="GO:0008233">
    <property type="term" value="F:peptidase activity"/>
    <property type="evidence" value="ECO:0007669"/>
    <property type="project" value="UniProtKB-KW"/>
</dbReference>
<keyword evidence="10" id="KW-1185">Reference proteome</keyword>
<proteinExistence type="inferred from homology"/>
<dbReference type="GO" id="GO:0106300">
    <property type="term" value="P:protein-DNA covalent cross-linking repair"/>
    <property type="evidence" value="ECO:0007669"/>
    <property type="project" value="InterPro"/>
</dbReference>
<dbReference type="EMBL" id="JAAZQQ010000002">
    <property type="protein sequence ID" value="NKX44595.1"/>
    <property type="molecule type" value="Genomic_DNA"/>
</dbReference>
<protein>
    <recommendedName>
        <fullName evidence="8">Abasic site processing protein</fullName>
        <ecNumber evidence="8">3.4.-.-</ecNumber>
    </recommendedName>
</protein>
<evidence type="ECO:0000256" key="3">
    <source>
        <dbReference type="ARBA" id="ARBA00022763"/>
    </source>
</evidence>
<evidence type="ECO:0000313" key="10">
    <source>
        <dbReference type="Proteomes" id="UP000526408"/>
    </source>
</evidence>
<evidence type="ECO:0000256" key="4">
    <source>
        <dbReference type="ARBA" id="ARBA00022801"/>
    </source>
</evidence>
<dbReference type="Gene3D" id="3.90.1680.10">
    <property type="entry name" value="SOS response associated peptidase-like"/>
    <property type="match status" value="1"/>
</dbReference>
<keyword evidence="2 8" id="KW-0645">Protease</keyword>
<reference evidence="9 10" key="1">
    <citation type="submission" date="2020-04" db="EMBL/GenBank/DDBJ databases">
        <authorList>
            <person name="Yoon J."/>
        </authorList>
    </citation>
    <scope>NUCLEOTIDE SEQUENCE [LARGE SCALE GENOMIC DNA]</scope>
    <source>
        <strain evidence="9 10">KMU-115</strain>
    </source>
</reference>
<evidence type="ECO:0000256" key="8">
    <source>
        <dbReference type="RuleBase" id="RU364100"/>
    </source>
</evidence>
<comment type="caution">
    <text evidence="9">The sequence shown here is derived from an EMBL/GenBank/DDBJ whole genome shotgun (WGS) entry which is preliminary data.</text>
</comment>
<evidence type="ECO:0000256" key="6">
    <source>
        <dbReference type="ARBA" id="ARBA00023125"/>
    </source>
</evidence>
<dbReference type="RefSeq" id="WP_168622959.1">
    <property type="nucleotide sequence ID" value="NZ_JAAZQQ010000002.1"/>
</dbReference>
<organism evidence="9 10">
    <name type="scientific">Roseicyclus persicicus</name>
    <dbReference type="NCBI Taxonomy" id="2650661"/>
    <lineage>
        <taxon>Bacteria</taxon>
        <taxon>Pseudomonadati</taxon>
        <taxon>Pseudomonadota</taxon>
        <taxon>Alphaproteobacteria</taxon>
        <taxon>Rhodobacterales</taxon>
        <taxon>Roseobacteraceae</taxon>
        <taxon>Roseicyclus</taxon>
    </lineage>
</organism>
<dbReference type="GO" id="GO:0016829">
    <property type="term" value="F:lyase activity"/>
    <property type="evidence" value="ECO:0007669"/>
    <property type="project" value="UniProtKB-KW"/>
</dbReference>
<keyword evidence="6" id="KW-0238">DNA-binding</keyword>
<dbReference type="GO" id="GO:0003697">
    <property type="term" value="F:single-stranded DNA binding"/>
    <property type="evidence" value="ECO:0007669"/>
    <property type="project" value="InterPro"/>
</dbReference>
<dbReference type="Pfam" id="PF02586">
    <property type="entry name" value="SRAP"/>
    <property type="match status" value="1"/>
</dbReference>